<dbReference type="PANTHER" id="PTHR47534">
    <property type="entry name" value="YALI0E05731P"/>
    <property type="match status" value="1"/>
</dbReference>
<sequence>MVSLTAVQASNACIPTTLPSGLVAIFVGGTSGIGEYTLKEFARLARQPRIYNIGRSQQASDRIAAECKKLNADAQYTFIQADVSLIRTVDSVCEQIQANEEAANVLFLSAGTLVSGVIPETKEGLHLSASLKHYSRARFILNLLPLLKAATGIRRVVSVLCGTKEGAINLDDLQGWKVKTGDMIKQRGHSASIVTLIHAHFAQQAPTVSFIHDFPGSVKSGIIARGTTGLLFGVLTVFKLLGPLIYIPELESGQRHLFYATSARFQAKDGVEEAVPLGEGVEVARGIDGLKGSGVYSADQFNESAGPEVEELLKRFKKEGLVEKIWGMIEEEYERIAKLPKE</sequence>
<dbReference type="InterPro" id="IPR036291">
    <property type="entry name" value="NAD(P)-bd_dom_sf"/>
</dbReference>
<gene>
    <name evidence="2" type="ORF">PAC_17311</name>
</gene>
<reference evidence="2 3" key="1">
    <citation type="submission" date="2016-03" db="EMBL/GenBank/DDBJ databases">
        <authorList>
            <person name="Ploux O."/>
        </authorList>
    </citation>
    <scope>NUCLEOTIDE SEQUENCE [LARGE SCALE GENOMIC DNA]</scope>
    <source>
        <strain evidence="2 3">UAMH 11012</strain>
    </source>
</reference>
<dbReference type="OrthoDB" id="2898509at2759"/>
<keyword evidence="3" id="KW-1185">Reference proteome</keyword>
<dbReference type="STRING" id="576137.A0A1L7XQT4"/>
<protein>
    <submittedName>
        <fullName evidence="2">Uncharacterized protein</fullName>
    </submittedName>
</protein>
<evidence type="ECO:0000313" key="2">
    <source>
        <dbReference type="EMBL" id="CZR67412.1"/>
    </source>
</evidence>
<dbReference type="InterPro" id="IPR002347">
    <property type="entry name" value="SDR_fam"/>
</dbReference>
<organism evidence="2 3">
    <name type="scientific">Phialocephala subalpina</name>
    <dbReference type="NCBI Taxonomy" id="576137"/>
    <lineage>
        <taxon>Eukaryota</taxon>
        <taxon>Fungi</taxon>
        <taxon>Dikarya</taxon>
        <taxon>Ascomycota</taxon>
        <taxon>Pezizomycotina</taxon>
        <taxon>Leotiomycetes</taxon>
        <taxon>Helotiales</taxon>
        <taxon>Mollisiaceae</taxon>
        <taxon>Phialocephala</taxon>
        <taxon>Phialocephala fortinii species complex</taxon>
    </lineage>
</organism>
<evidence type="ECO:0000313" key="3">
    <source>
        <dbReference type="Proteomes" id="UP000184330"/>
    </source>
</evidence>
<dbReference type="GO" id="GO:0016491">
    <property type="term" value="F:oxidoreductase activity"/>
    <property type="evidence" value="ECO:0007669"/>
    <property type="project" value="UniProtKB-KW"/>
</dbReference>
<name>A0A1L7XQT4_9HELO</name>
<dbReference type="Gene3D" id="3.40.50.720">
    <property type="entry name" value="NAD(P)-binding Rossmann-like Domain"/>
    <property type="match status" value="1"/>
</dbReference>
<dbReference type="EMBL" id="FJOG01000044">
    <property type="protein sequence ID" value="CZR67412.1"/>
    <property type="molecule type" value="Genomic_DNA"/>
</dbReference>
<accession>A0A1L7XQT4</accession>
<dbReference type="Pfam" id="PF00106">
    <property type="entry name" value="adh_short"/>
    <property type="match status" value="1"/>
</dbReference>
<dbReference type="SUPFAM" id="SSF51735">
    <property type="entry name" value="NAD(P)-binding Rossmann-fold domains"/>
    <property type="match status" value="1"/>
</dbReference>
<keyword evidence="1" id="KW-0560">Oxidoreductase</keyword>
<dbReference type="AlphaFoldDB" id="A0A1L7XQT4"/>
<dbReference type="PANTHER" id="PTHR47534:SF3">
    <property type="entry name" value="ALCOHOL DEHYDROGENASE-LIKE C-TERMINAL DOMAIN-CONTAINING PROTEIN"/>
    <property type="match status" value="1"/>
</dbReference>
<evidence type="ECO:0000256" key="1">
    <source>
        <dbReference type="ARBA" id="ARBA00023002"/>
    </source>
</evidence>
<dbReference type="Proteomes" id="UP000184330">
    <property type="component" value="Unassembled WGS sequence"/>
</dbReference>
<dbReference type="InterPro" id="IPR052228">
    <property type="entry name" value="Sec_Metab_Biosynth_Oxidored"/>
</dbReference>
<proteinExistence type="predicted"/>